<evidence type="ECO:0000313" key="7">
    <source>
        <dbReference type="EMBL" id="QJR16510.1"/>
    </source>
</evidence>
<feature type="transmembrane region" description="Helical" evidence="6">
    <location>
        <begin position="224"/>
        <end position="246"/>
    </location>
</feature>
<dbReference type="KEGG" id="upl:DSM104440_03345"/>
<sequence>MSESPNDADPAIEVEQPAKARHPIFLVLKIAVTLGLVALLVSKIDIAAVTARVANADPAWLAAAVALLAAQLVASGLRWRRIALRLGLPMTRRMAVRLAMVGQFFSQAMPAAIGGDVVRAWLASRESGNLGASVSSVLSDRAIAFVVLLLTASVGQVLASSLVSDSRALEALRLFVWALTAIAIAGLALGPIVVAPLAKFKFGARLRRVLADARSIVSPPWNKAAATGLISVFVQLSLVACAFCIARALALPLTFMGCLVMIPPVLITTIIPVSIGGWGVRESAMVVGLGMLGVQSDGALALSILYGLGNLVIAVPGGIVWVATHGLQPARSGP</sequence>
<evidence type="ECO:0000256" key="6">
    <source>
        <dbReference type="SAM" id="Phobius"/>
    </source>
</evidence>
<feature type="transmembrane region" description="Helical" evidence="6">
    <location>
        <begin position="258"/>
        <end position="280"/>
    </location>
</feature>
<reference evidence="7 8" key="1">
    <citation type="submission" date="2020-04" db="EMBL/GenBank/DDBJ databases">
        <title>Usitatibacter rugosus gen. nov., sp. nov. and Usitatibacter palustris sp. nov., novel members of Usitatibacteraceae fam. nov. within the order Nitrosomonadales isolated from soil.</title>
        <authorList>
            <person name="Huber K.J."/>
            <person name="Neumann-Schaal M."/>
            <person name="Geppert A."/>
            <person name="Luckner M."/>
            <person name="Wanner G."/>
            <person name="Overmann J."/>
        </authorList>
    </citation>
    <scope>NUCLEOTIDE SEQUENCE [LARGE SCALE GENOMIC DNA]</scope>
    <source>
        <strain evidence="7 8">Swamp67</strain>
    </source>
</reference>
<keyword evidence="2" id="KW-1003">Cell membrane</keyword>
<feature type="transmembrane region" description="Helical" evidence="6">
    <location>
        <begin position="300"/>
        <end position="323"/>
    </location>
</feature>
<dbReference type="EMBL" id="CP053073">
    <property type="protein sequence ID" value="QJR16510.1"/>
    <property type="molecule type" value="Genomic_DNA"/>
</dbReference>
<dbReference type="Pfam" id="PF03706">
    <property type="entry name" value="LPG_synthase_TM"/>
    <property type="match status" value="1"/>
</dbReference>
<dbReference type="Proteomes" id="UP000503096">
    <property type="component" value="Chromosome"/>
</dbReference>
<evidence type="ECO:0000313" key="8">
    <source>
        <dbReference type="Proteomes" id="UP000503096"/>
    </source>
</evidence>
<dbReference type="GO" id="GO:0005886">
    <property type="term" value="C:plasma membrane"/>
    <property type="evidence" value="ECO:0007669"/>
    <property type="project" value="UniProtKB-SubCell"/>
</dbReference>
<proteinExistence type="predicted"/>
<evidence type="ECO:0000256" key="3">
    <source>
        <dbReference type="ARBA" id="ARBA00022692"/>
    </source>
</evidence>
<organism evidence="7 8">
    <name type="scientific">Usitatibacter palustris</name>
    <dbReference type="NCBI Taxonomy" id="2732487"/>
    <lineage>
        <taxon>Bacteria</taxon>
        <taxon>Pseudomonadati</taxon>
        <taxon>Pseudomonadota</taxon>
        <taxon>Betaproteobacteria</taxon>
        <taxon>Nitrosomonadales</taxon>
        <taxon>Usitatibacteraceae</taxon>
        <taxon>Usitatibacter</taxon>
    </lineage>
</organism>
<evidence type="ECO:0000256" key="4">
    <source>
        <dbReference type="ARBA" id="ARBA00022989"/>
    </source>
</evidence>
<dbReference type="InterPro" id="IPR022791">
    <property type="entry name" value="L-PG_synthase/AglD"/>
</dbReference>
<feature type="transmembrane region" description="Helical" evidence="6">
    <location>
        <begin position="175"/>
        <end position="198"/>
    </location>
</feature>
<keyword evidence="3 6" id="KW-0812">Transmembrane</keyword>
<evidence type="ECO:0000256" key="1">
    <source>
        <dbReference type="ARBA" id="ARBA00004651"/>
    </source>
</evidence>
<feature type="transmembrane region" description="Helical" evidence="6">
    <location>
        <begin position="98"/>
        <end position="122"/>
    </location>
</feature>
<dbReference type="InParanoid" id="A0A6M4HA68"/>
<dbReference type="PANTHER" id="PTHR40277">
    <property type="entry name" value="BLL5419 PROTEIN"/>
    <property type="match status" value="1"/>
</dbReference>
<evidence type="ECO:0000256" key="2">
    <source>
        <dbReference type="ARBA" id="ARBA00022475"/>
    </source>
</evidence>
<keyword evidence="5 6" id="KW-0472">Membrane</keyword>
<keyword evidence="8" id="KW-1185">Reference proteome</keyword>
<feature type="transmembrane region" description="Helical" evidence="6">
    <location>
        <begin position="58"/>
        <end position="77"/>
    </location>
</feature>
<name>A0A6M4HA68_9PROT</name>
<keyword evidence="4 6" id="KW-1133">Transmembrane helix</keyword>
<feature type="transmembrane region" description="Helical" evidence="6">
    <location>
        <begin position="26"/>
        <end position="46"/>
    </location>
</feature>
<evidence type="ECO:0000256" key="5">
    <source>
        <dbReference type="ARBA" id="ARBA00023136"/>
    </source>
</evidence>
<dbReference type="RefSeq" id="WP_171164679.1">
    <property type="nucleotide sequence ID" value="NZ_CP053073.1"/>
</dbReference>
<protein>
    <recommendedName>
        <fullName evidence="9">Lysylphosphatidylglycerol synthase TM region</fullName>
    </recommendedName>
</protein>
<dbReference type="AlphaFoldDB" id="A0A6M4HA68"/>
<evidence type="ECO:0008006" key="9">
    <source>
        <dbReference type="Google" id="ProtNLM"/>
    </source>
</evidence>
<comment type="subcellular location">
    <subcellularLocation>
        <location evidence="1">Cell membrane</location>
        <topology evidence="1">Multi-pass membrane protein</topology>
    </subcellularLocation>
</comment>
<gene>
    <name evidence="7" type="ORF">DSM104440_03345</name>
</gene>
<feature type="transmembrane region" description="Helical" evidence="6">
    <location>
        <begin position="142"/>
        <end position="163"/>
    </location>
</feature>
<accession>A0A6M4HA68</accession>
<dbReference type="PANTHER" id="PTHR40277:SF1">
    <property type="entry name" value="BLL5419 PROTEIN"/>
    <property type="match status" value="1"/>
</dbReference>